<reference evidence="1 2" key="1">
    <citation type="journal article" date="2021" name="Elife">
        <title>Chloroplast acquisition without the gene transfer in kleptoplastic sea slugs, Plakobranchus ocellatus.</title>
        <authorList>
            <person name="Maeda T."/>
            <person name="Takahashi S."/>
            <person name="Yoshida T."/>
            <person name="Shimamura S."/>
            <person name="Takaki Y."/>
            <person name="Nagai Y."/>
            <person name="Toyoda A."/>
            <person name="Suzuki Y."/>
            <person name="Arimoto A."/>
            <person name="Ishii H."/>
            <person name="Satoh N."/>
            <person name="Nishiyama T."/>
            <person name="Hasebe M."/>
            <person name="Maruyama T."/>
            <person name="Minagawa J."/>
            <person name="Obokata J."/>
            <person name="Shigenobu S."/>
        </authorList>
    </citation>
    <scope>NUCLEOTIDE SEQUENCE [LARGE SCALE GENOMIC DNA]</scope>
</reference>
<proteinExistence type="predicted"/>
<protein>
    <submittedName>
        <fullName evidence="1">Uncharacterized protein</fullName>
    </submittedName>
</protein>
<gene>
    <name evidence="1" type="ORF">PoB_007609800</name>
</gene>
<evidence type="ECO:0000313" key="1">
    <source>
        <dbReference type="EMBL" id="GFO49593.1"/>
    </source>
</evidence>
<dbReference type="EMBL" id="BLXT01008494">
    <property type="protein sequence ID" value="GFO49593.1"/>
    <property type="molecule type" value="Genomic_DNA"/>
</dbReference>
<evidence type="ECO:0000313" key="2">
    <source>
        <dbReference type="Proteomes" id="UP000735302"/>
    </source>
</evidence>
<accession>A0AAV4DZ99</accession>
<name>A0AAV4DZ99_9GAST</name>
<dbReference type="Proteomes" id="UP000735302">
    <property type="component" value="Unassembled WGS sequence"/>
</dbReference>
<organism evidence="1 2">
    <name type="scientific">Plakobranchus ocellatus</name>
    <dbReference type="NCBI Taxonomy" id="259542"/>
    <lineage>
        <taxon>Eukaryota</taxon>
        <taxon>Metazoa</taxon>
        <taxon>Spiralia</taxon>
        <taxon>Lophotrochozoa</taxon>
        <taxon>Mollusca</taxon>
        <taxon>Gastropoda</taxon>
        <taxon>Heterobranchia</taxon>
        <taxon>Euthyneura</taxon>
        <taxon>Panpulmonata</taxon>
        <taxon>Sacoglossa</taxon>
        <taxon>Placobranchoidea</taxon>
        <taxon>Plakobranchidae</taxon>
        <taxon>Plakobranchus</taxon>
    </lineage>
</organism>
<comment type="caution">
    <text evidence="1">The sequence shown here is derived from an EMBL/GenBank/DDBJ whole genome shotgun (WGS) entry which is preliminary data.</text>
</comment>
<keyword evidence="2" id="KW-1185">Reference proteome</keyword>
<sequence>MATSDIQFPLPIPLCGGNILLTTSPFHPALWQLRTYNFPYLPPSVVVTSYWQLHLSTPLYGNFGHTTSPDHPPPWQLLTDNFPYIVLYGNFQLTTSPTYTPLWQLLTYNFPYSPPTKVISDIQLSLLIPIHGNF</sequence>
<dbReference type="AlphaFoldDB" id="A0AAV4DZ99"/>